<evidence type="ECO:0000313" key="6">
    <source>
        <dbReference type="EMBL" id="BBI99566.1"/>
    </source>
</evidence>
<keyword evidence="7" id="KW-1185">Reference proteome</keyword>
<dbReference type="Proteomes" id="UP001319121">
    <property type="component" value="Chromosome"/>
</dbReference>
<dbReference type="PANTHER" id="PTHR36306">
    <property type="entry name" value="ALPHA-AMYLASE-RELATED-RELATED"/>
    <property type="match status" value="1"/>
</dbReference>
<dbReference type="InterPro" id="IPR011330">
    <property type="entry name" value="Glyco_hydro/deAcase_b/a-brl"/>
</dbReference>
<proteinExistence type="inferred from homology"/>
<dbReference type="InterPro" id="IPR052046">
    <property type="entry name" value="GH57_Enzymes"/>
</dbReference>
<comment type="similarity">
    <text evidence="1 3">Belongs to the glycosyl hydrolase 57 family.</text>
</comment>
<evidence type="ECO:0000313" key="7">
    <source>
        <dbReference type="Proteomes" id="UP001319121"/>
    </source>
</evidence>
<evidence type="ECO:0000256" key="1">
    <source>
        <dbReference type="ARBA" id="ARBA00006821"/>
    </source>
</evidence>
<evidence type="ECO:0000256" key="2">
    <source>
        <dbReference type="ARBA" id="ARBA00023277"/>
    </source>
</evidence>
<protein>
    <recommendedName>
        <fullName evidence="5">Glycoside hydrolase family 57 N-terminal domain-containing protein</fullName>
    </recommendedName>
</protein>
<evidence type="ECO:0000259" key="5">
    <source>
        <dbReference type="Pfam" id="PF03065"/>
    </source>
</evidence>
<dbReference type="GO" id="GO:0003824">
    <property type="term" value="F:catalytic activity"/>
    <property type="evidence" value="ECO:0007669"/>
    <property type="project" value="InterPro"/>
</dbReference>
<dbReference type="KEGG" id="fku:FGKAn22_12590"/>
<name>A0AAN1SZS2_9PROT</name>
<dbReference type="PANTHER" id="PTHR36306:SF1">
    <property type="entry name" value="ALPHA-AMYLASE-RELATED"/>
    <property type="match status" value="1"/>
</dbReference>
<accession>A0AAN1SZS2</accession>
<dbReference type="Pfam" id="PF03065">
    <property type="entry name" value="Glyco_hydro_57"/>
    <property type="match status" value="1"/>
</dbReference>
<keyword evidence="2 3" id="KW-0119">Carbohydrate metabolism</keyword>
<dbReference type="GO" id="GO:0005975">
    <property type="term" value="P:carbohydrate metabolic process"/>
    <property type="evidence" value="ECO:0007669"/>
    <property type="project" value="InterPro"/>
</dbReference>
<dbReference type="AlphaFoldDB" id="A0AAN1SZS2"/>
<evidence type="ECO:0000256" key="3">
    <source>
        <dbReference type="RuleBase" id="RU361196"/>
    </source>
</evidence>
<dbReference type="Gene3D" id="3.20.110.10">
    <property type="entry name" value="Glycoside hydrolase 38, N terminal domain"/>
    <property type="match status" value="2"/>
</dbReference>
<organism evidence="6 7">
    <name type="scientific">Ferrigenium kumadai</name>
    <dbReference type="NCBI Taxonomy" id="1682490"/>
    <lineage>
        <taxon>Bacteria</taxon>
        <taxon>Pseudomonadati</taxon>
        <taxon>Pseudomonadota</taxon>
        <taxon>Betaproteobacteria</taxon>
        <taxon>Nitrosomonadales</taxon>
        <taxon>Gallionellaceae</taxon>
        <taxon>Ferrigenium</taxon>
    </lineage>
</organism>
<sequence length="585" mass="66169">MTPFPPPSGGVPSAAQKKNVDLVLLWHMHQPDYRDYSTGDFLLPWTYLHAIKDYTDMAYHLERHPKVHAVVNFVPVLLDQLEDYADQFATGKLRDPLLRLLAHENTDAFSAEERQHVLDACFRSNHTKMISPYPAYKRLWELFNRLQADGEPALSYLSGQFMADLLTWYHLAWCGESVRRENDLVVQLMSKAECFSIEDRRNLFSLIGELIGGIIPRYRKLAESGQIEISATPHYHPLAPLLINFASAKEAMPNAPLPQSPCYPGGRGRVAAHVTRAKQSHAARFGNEPEGMWPAEGSISTATLDVLAGEGCRWAASGEGVLANSLHQHRQSVSDRGQYLYRPYQMESGAEGLTCFFRDDRLSDLIGFEYSRWHGKDAARNFIEQIEGIARHAPERETPIVSVILDGENAWEYYPYNGFYFLDDLYTELESHQYIHTSTYSDYLKQSPARPDSAQMGRLPGIVAGSWVYGDFSTWIGSKDKNRAWDLLCVAKQSYDMVMASGRLDPVEQAAAEKQLCSCESSDWFWWFGDYNPSHAVASFDRLFRHNLTELYRLLKLPPPQNLAEPISQGSGTPEAGGAMRRSSE</sequence>
<reference evidence="6 7" key="1">
    <citation type="submission" date="2019-03" db="EMBL/GenBank/DDBJ databases">
        <title>Complete genome sequence of Ferrigenium kumadai strain An22, a microaerophilic iron-oxidizing bacterium isolated from a paddy field soil.</title>
        <authorList>
            <person name="Watanabe T."/>
            <person name="Asakawa S."/>
        </authorList>
    </citation>
    <scope>NUCLEOTIDE SEQUENCE [LARGE SCALE GENOMIC DNA]</scope>
    <source>
        <strain evidence="6 7">An22</strain>
    </source>
</reference>
<dbReference type="RefSeq" id="WP_212784810.1">
    <property type="nucleotide sequence ID" value="NZ_AP019536.1"/>
</dbReference>
<gene>
    <name evidence="6" type="ORF">FGKAn22_12590</name>
</gene>
<dbReference type="InterPro" id="IPR004300">
    <property type="entry name" value="Glyco_hydro_57_N"/>
</dbReference>
<feature type="domain" description="Glycoside hydrolase family 57 N-terminal" evidence="5">
    <location>
        <begin position="24"/>
        <end position="449"/>
    </location>
</feature>
<dbReference type="SUPFAM" id="SSF88713">
    <property type="entry name" value="Glycoside hydrolase/deacetylase"/>
    <property type="match status" value="1"/>
</dbReference>
<dbReference type="EMBL" id="AP019536">
    <property type="protein sequence ID" value="BBI99566.1"/>
    <property type="molecule type" value="Genomic_DNA"/>
</dbReference>
<dbReference type="CDD" id="cd10796">
    <property type="entry name" value="GH57N_APU"/>
    <property type="match status" value="1"/>
</dbReference>
<feature type="region of interest" description="Disordered" evidence="4">
    <location>
        <begin position="563"/>
        <end position="585"/>
    </location>
</feature>
<evidence type="ECO:0000256" key="4">
    <source>
        <dbReference type="SAM" id="MobiDB-lite"/>
    </source>
</evidence>
<dbReference type="InterPro" id="IPR027291">
    <property type="entry name" value="Glyco_hydro_38_N_sf"/>
</dbReference>